<evidence type="ECO:0000313" key="1">
    <source>
        <dbReference type="EMBL" id="KKM27780.1"/>
    </source>
</evidence>
<gene>
    <name evidence="1" type="ORF">LCGC14_1571280</name>
</gene>
<protein>
    <submittedName>
        <fullName evidence="1">Uncharacterized protein</fullName>
    </submittedName>
</protein>
<dbReference type="AlphaFoldDB" id="A0A0F9LK10"/>
<proteinExistence type="predicted"/>
<sequence>MTLIKPITLKIDSEIWKKFKEKIPRTIKLNEAVVNLIEEAIK</sequence>
<organism evidence="1">
    <name type="scientific">marine sediment metagenome</name>
    <dbReference type="NCBI Taxonomy" id="412755"/>
    <lineage>
        <taxon>unclassified sequences</taxon>
        <taxon>metagenomes</taxon>
        <taxon>ecological metagenomes</taxon>
    </lineage>
</organism>
<dbReference type="EMBL" id="LAZR01012258">
    <property type="protein sequence ID" value="KKM27780.1"/>
    <property type="molecule type" value="Genomic_DNA"/>
</dbReference>
<name>A0A0F9LK10_9ZZZZ</name>
<reference evidence="1" key="1">
    <citation type="journal article" date="2015" name="Nature">
        <title>Complex archaea that bridge the gap between prokaryotes and eukaryotes.</title>
        <authorList>
            <person name="Spang A."/>
            <person name="Saw J.H."/>
            <person name="Jorgensen S.L."/>
            <person name="Zaremba-Niedzwiedzka K."/>
            <person name="Martijn J."/>
            <person name="Lind A.E."/>
            <person name="van Eijk R."/>
            <person name="Schleper C."/>
            <person name="Guy L."/>
            <person name="Ettema T.J."/>
        </authorList>
    </citation>
    <scope>NUCLEOTIDE SEQUENCE</scope>
</reference>
<comment type="caution">
    <text evidence="1">The sequence shown here is derived from an EMBL/GenBank/DDBJ whole genome shotgun (WGS) entry which is preliminary data.</text>
</comment>
<accession>A0A0F9LK10</accession>